<gene>
    <name evidence="2" type="ORF">A3C25_02715</name>
</gene>
<dbReference type="InterPro" id="IPR023214">
    <property type="entry name" value="HAD_sf"/>
</dbReference>
<evidence type="ECO:0008006" key="4">
    <source>
        <dbReference type="Google" id="ProtNLM"/>
    </source>
</evidence>
<dbReference type="Gene3D" id="3.40.50.1000">
    <property type="entry name" value="HAD superfamily/HAD-like"/>
    <property type="match status" value="1"/>
</dbReference>
<keyword evidence="1" id="KW-0378">Hydrolase</keyword>
<evidence type="ECO:0000313" key="2">
    <source>
        <dbReference type="EMBL" id="OGK24960.1"/>
    </source>
</evidence>
<dbReference type="SFLD" id="SFLDS00003">
    <property type="entry name" value="Haloacid_Dehalogenase"/>
    <property type="match status" value="1"/>
</dbReference>
<evidence type="ECO:0000256" key="1">
    <source>
        <dbReference type="ARBA" id="ARBA00022801"/>
    </source>
</evidence>
<evidence type="ECO:0000313" key="3">
    <source>
        <dbReference type="Proteomes" id="UP000177913"/>
    </source>
</evidence>
<dbReference type="InterPro" id="IPR036412">
    <property type="entry name" value="HAD-like_sf"/>
</dbReference>
<dbReference type="InterPro" id="IPR051540">
    <property type="entry name" value="S-2-haloacid_dehalogenase"/>
</dbReference>
<dbReference type="PANTHER" id="PTHR43316:SF9">
    <property type="entry name" value="ACID DEHALOGENASE, PUTATIVE (AFU_ORTHOLOGUE AFUA_6G14460)-RELATED"/>
    <property type="match status" value="1"/>
</dbReference>
<dbReference type="Pfam" id="PF00702">
    <property type="entry name" value="Hydrolase"/>
    <property type="match status" value="1"/>
</dbReference>
<sequence>MKNSKISAVCFDMWGTLTEGGGQKQWDDLQEILGATHVDKKTFLKMGEESLLMHPWPLKDGIKNLAKKLKIKISENVVEKAYKNWWGYVQNSKPYPEVIDVLDKLEQYKIRKFIISNTDVEAFQFKIKTLGWEKYFEKFFLSAEIGVLKPHVKIFKTVQKYLSIPQRQTIMIDDSLYHGVLPARQFGWQALWVARGKKEKDEGRLENLSGIIEKLRK</sequence>
<reference evidence="2 3" key="1">
    <citation type="journal article" date="2016" name="Nat. Commun.">
        <title>Thousands of microbial genomes shed light on interconnected biogeochemical processes in an aquifer system.</title>
        <authorList>
            <person name="Anantharaman K."/>
            <person name="Brown C.T."/>
            <person name="Hug L.A."/>
            <person name="Sharon I."/>
            <person name="Castelle C.J."/>
            <person name="Probst A.J."/>
            <person name="Thomas B.C."/>
            <person name="Singh A."/>
            <person name="Wilkins M.J."/>
            <person name="Karaoz U."/>
            <person name="Brodie E.L."/>
            <person name="Williams K.H."/>
            <person name="Hubbard S.S."/>
            <person name="Banfield J.F."/>
        </authorList>
    </citation>
    <scope>NUCLEOTIDE SEQUENCE [LARGE SCALE GENOMIC DNA]</scope>
</reference>
<accession>A0A1F7H0M3</accession>
<dbReference type="InterPro" id="IPR023198">
    <property type="entry name" value="PGP-like_dom2"/>
</dbReference>
<dbReference type="InterPro" id="IPR006439">
    <property type="entry name" value="HAD-SF_hydro_IA"/>
</dbReference>
<dbReference type="GO" id="GO:0016787">
    <property type="term" value="F:hydrolase activity"/>
    <property type="evidence" value="ECO:0007669"/>
    <property type="project" value="UniProtKB-KW"/>
</dbReference>
<comment type="caution">
    <text evidence="2">The sequence shown here is derived from an EMBL/GenBank/DDBJ whole genome shotgun (WGS) entry which is preliminary data.</text>
</comment>
<dbReference type="SFLD" id="SFLDG01129">
    <property type="entry name" value="C1.5:_HAD__Beta-PGM__Phosphata"/>
    <property type="match status" value="1"/>
</dbReference>
<dbReference type="PANTHER" id="PTHR43316">
    <property type="entry name" value="HYDROLASE, HALOACID DELAHOGENASE-RELATED"/>
    <property type="match status" value="1"/>
</dbReference>
<dbReference type="SUPFAM" id="SSF56784">
    <property type="entry name" value="HAD-like"/>
    <property type="match status" value="1"/>
</dbReference>
<dbReference type="Proteomes" id="UP000177913">
    <property type="component" value="Unassembled WGS sequence"/>
</dbReference>
<dbReference type="NCBIfam" id="TIGR01549">
    <property type="entry name" value="HAD-SF-IA-v1"/>
    <property type="match status" value="1"/>
</dbReference>
<dbReference type="AlphaFoldDB" id="A0A1F7H0M3"/>
<dbReference type="NCBIfam" id="TIGR01509">
    <property type="entry name" value="HAD-SF-IA-v3"/>
    <property type="match status" value="1"/>
</dbReference>
<dbReference type="PRINTS" id="PR00413">
    <property type="entry name" value="HADHALOGNASE"/>
</dbReference>
<proteinExistence type="predicted"/>
<dbReference type="Gene3D" id="1.10.150.240">
    <property type="entry name" value="Putative phosphatase, domain 2"/>
    <property type="match status" value="1"/>
</dbReference>
<name>A0A1F7H0M3_9BACT</name>
<organism evidence="2 3">
    <name type="scientific">Candidatus Roizmanbacteria bacterium RIFCSPHIGHO2_02_FULL_38_11</name>
    <dbReference type="NCBI Taxonomy" id="1802039"/>
    <lineage>
        <taxon>Bacteria</taxon>
        <taxon>Candidatus Roizmaniibacteriota</taxon>
    </lineage>
</organism>
<dbReference type="EMBL" id="MFZO01000021">
    <property type="protein sequence ID" value="OGK24960.1"/>
    <property type="molecule type" value="Genomic_DNA"/>
</dbReference>
<protein>
    <recommendedName>
        <fullName evidence="4">HAD family hydrolase</fullName>
    </recommendedName>
</protein>